<dbReference type="Pfam" id="PF01336">
    <property type="entry name" value="tRNA_anti-codon"/>
    <property type="match status" value="1"/>
</dbReference>
<evidence type="ECO:0000256" key="5">
    <source>
        <dbReference type="ARBA" id="ARBA00022917"/>
    </source>
</evidence>
<dbReference type="InterPro" id="IPR004364">
    <property type="entry name" value="Aa-tRNA-synt_II"/>
</dbReference>
<dbReference type="GO" id="GO:0004815">
    <property type="term" value="F:aspartate-tRNA ligase activity"/>
    <property type="evidence" value="ECO:0007669"/>
    <property type="project" value="UniProtKB-EC"/>
</dbReference>
<reference evidence="8" key="1">
    <citation type="submission" date="2019-08" db="EMBL/GenBank/DDBJ databases">
        <authorList>
            <person name="Kucharzyk K."/>
            <person name="Murdoch R.W."/>
            <person name="Higgins S."/>
            <person name="Loffler F."/>
        </authorList>
    </citation>
    <scope>NUCLEOTIDE SEQUENCE</scope>
</reference>
<keyword evidence="4" id="KW-0067">ATP-binding</keyword>
<protein>
    <submittedName>
        <fullName evidence="8">Aspartate--tRNA ligase</fullName>
        <ecNumber evidence="8">6.1.1.12</ecNumber>
    </submittedName>
</protein>
<dbReference type="AlphaFoldDB" id="A0A644YF15"/>
<evidence type="ECO:0000256" key="6">
    <source>
        <dbReference type="ARBA" id="ARBA00023146"/>
    </source>
</evidence>
<dbReference type="SUPFAM" id="SSF55681">
    <property type="entry name" value="Class II aaRS and biotin synthetases"/>
    <property type="match status" value="1"/>
</dbReference>
<evidence type="ECO:0000313" key="8">
    <source>
        <dbReference type="EMBL" id="MPM26827.1"/>
    </source>
</evidence>
<dbReference type="SUPFAM" id="SSF55261">
    <property type="entry name" value="GAD domain-like"/>
    <property type="match status" value="1"/>
</dbReference>
<comment type="similarity">
    <text evidence="1">Belongs to the class-II aminoacyl-tRNA synthetase family. Type 1 subfamily.</text>
</comment>
<dbReference type="InterPro" id="IPR002312">
    <property type="entry name" value="Asp/Asn-tRNA-synth_IIb"/>
</dbReference>
<dbReference type="PANTHER" id="PTHR22594">
    <property type="entry name" value="ASPARTYL/LYSYL-TRNA SYNTHETASE"/>
    <property type="match status" value="1"/>
</dbReference>
<dbReference type="InterPro" id="IPR047089">
    <property type="entry name" value="Asp-tRNA-ligase_1_N"/>
</dbReference>
<dbReference type="CDD" id="cd04317">
    <property type="entry name" value="EcAspRS_like_N"/>
    <property type="match status" value="1"/>
</dbReference>
<evidence type="ECO:0000256" key="3">
    <source>
        <dbReference type="ARBA" id="ARBA00022741"/>
    </source>
</evidence>
<dbReference type="GO" id="GO:0005524">
    <property type="term" value="F:ATP binding"/>
    <property type="evidence" value="ECO:0007669"/>
    <property type="project" value="UniProtKB-KW"/>
</dbReference>
<dbReference type="NCBIfam" id="NF001750">
    <property type="entry name" value="PRK00476.1"/>
    <property type="match status" value="1"/>
</dbReference>
<dbReference type="InterPro" id="IPR006195">
    <property type="entry name" value="aa-tRNA-synth_II"/>
</dbReference>
<comment type="caution">
    <text evidence="8">The sequence shown here is derived from an EMBL/GenBank/DDBJ whole genome shotgun (WGS) entry which is preliminary data.</text>
</comment>
<dbReference type="EC" id="6.1.1.12" evidence="8"/>
<keyword evidence="6" id="KW-0030">Aminoacyl-tRNA synthetase</keyword>
<feature type="domain" description="Aminoacyl-transfer RNA synthetases class-II family profile" evidence="7">
    <location>
        <begin position="142"/>
        <end position="570"/>
    </location>
</feature>
<evidence type="ECO:0000259" key="7">
    <source>
        <dbReference type="PROSITE" id="PS50862"/>
    </source>
</evidence>
<dbReference type="NCBIfam" id="TIGR00459">
    <property type="entry name" value="aspS_bact"/>
    <property type="match status" value="1"/>
</dbReference>
<dbReference type="Pfam" id="PF00152">
    <property type="entry name" value="tRNA-synt_2"/>
    <property type="match status" value="1"/>
</dbReference>
<organism evidence="8">
    <name type="scientific">bioreactor metagenome</name>
    <dbReference type="NCBI Taxonomy" id="1076179"/>
    <lineage>
        <taxon>unclassified sequences</taxon>
        <taxon>metagenomes</taxon>
        <taxon>ecological metagenomes</taxon>
    </lineage>
</organism>
<dbReference type="CDD" id="cd00777">
    <property type="entry name" value="AspRS_core"/>
    <property type="match status" value="1"/>
</dbReference>
<dbReference type="InterPro" id="IPR004115">
    <property type="entry name" value="GAD-like_sf"/>
</dbReference>
<sequence>MYKNHNCGELSSKDIGQKVVLAGWVHRQRDHGGVTFVDLRDRSGLVQVVANPASFPEVAQILHDARMEWVLQVTGEVRRRPQGAENSNLSTGEIEIDVTECVVLNSAKPLPFLINKDEDTDENVRLKYRYLDLRRERMQRNLMLRHKVIKFMRDYLDERGFIEVETPMLFKTTPEGARDYLVPSRVHPGCFYALPQSPQQLKQLLQVAGVEKYFQIARCFRDEDLRGDRQPEFTQLDLEMSFVERDDVLAVLEGLFNAMLPVVTPQKHVLSNTWPRLTYLEAVNRYGSDKPDLRFGLELHDVSALFASSTFMVFQNTLNSGGVIKCIVVPGCAEYTRKEVDDLTTVAKEQGAKGLATLALSAEGVKGTAQKFISAEEVSALEKATGAKQGDLILFVADQRTVANKTLGALRLLFRDRLNLADKNMMAFAWVLDFPMFEWNEEDQKWDAAHHPFTMPKMEDLPKFETDPSAILSDAYDMVCNGYEMASGSIRIHRRDIQMKIFQLLGLKDEDIQSKFGHMLEAFEYGAPPHGGIAPGIDRLVMLLADEPNIREVIAFPKNQAARDMMANAPSEATEKQLKELHIRVELPKEE</sequence>
<dbReference type="GO" id="GO:0003676">
    <property type="term" value="F:nucleic acid binding"/>
    <property type="evidence" value="ECO:0007669"/>
    <property type="project" value="InterPro"/>
</dbReference>
<dbReference type="PRINTS" id="PR01042">
    <property type="entry name" value="TRNASYNTHASP"/>
</dbReference>
<gene>
    <name evidence="8" type="primary">aspS_20</name>
    <name evidence="8" type="ORF">SDC9_73332</name>
</gene>
<dbReference type="InterPro" id="IPR045864">
    <property type="entry name" value="aa-tRNA-synth_II/BPL/LPL"/>
</dbReference>
<evidence type="ECO:0000256" key="1">
    <source>
        <dbReference type="ARBA" id="ARBA00006303"/>
    </source>
</evidence>
<accession>A0A644YF15</accession>
<dbReference type="Gene3D" id="2.40.50.140">
    <property type="entry name" value="Nucleic acid-binding proteins"/>
    <property type="match status" value="1"/>
</dbReference>
<dbReference type="GO" id="GO:0006422">
    <property type="term" value="P:aspartyl-tRNA aminoacylation"/>
    <property type="evidence" value="ECO:0007669"/>
    <property type="project" value="TreeGrafter"/>
</dbReference>
<dbReference type="InterPro" id="IPR029351">
    <property type="entry name" value="GAD_dom"/>
</dbReference>
<dbReference type="Gene3D" id="3.30.1360.30">
    <property type="entry name" value="GAD-like domain"/>
    <property type="match status" value="1"/>
</dbReference>
<proteinExistence type="inferred from homology"/>
<dbReference type="InterPro" id="IPR012340">
    <property type="entry name" value="NA-bd_OB-fold"/>
</dbReference>
<dbReference type="Gene3D" id="3.30.930.10">
    <property type="entry name" value="Bira Bifunctional Protein, Domain 2"/>
    <property type="match status" value="1"/>
</dbReference>
<dbReference type="PANTHER" id="PTHR22594:SF5">
    <property type="entry name" value="ASPARTATE--TRNA LIGASE, MITOCHONDRIAL"/>
    <property type="match status" value="1"/>
</dbReference>
<dbReference type="SUPFAM" id="SSF50249">
    <property type="entry name" value="Nucleic acid-binding proteins"/>
    <property type="match status" value="1"/>
</dbReference>
<evidence type="ECO:0000256" key="4">
    <source>
        <dbReference type="ARBA" id="ARBA00022840"/>
    </source>
</evidence>
<dbReference type="InterPro" id="IPR047090">
    <property type="entry name" value="AspRS_core"/>
</dbReference>
<evidence type="ECO:0000256" key="2">
    <source>
        <dbReference type="ARBA" id="ARBA00022598"/>
    </source>
</evidence>
<name>A0A644YF15_9ZZZZ</name>
<dbReference type="HAMAP" id="MF_00044">
    <property type="entry name" value="Asp_tRNA_synth_type1"/>
    <property type="match status" value="1"/>
</dbReference>
<keyword evidence="2 8" id="KW-0436">Ligase</keyword>
<dbReference type="InterPro" id="IPR004524">
    <property type="entry name" value="Asp-tRNA-ligase_1"/>
</dbReference>
<dbReference type="InterPro" id="IPR004365">
    <property type="entry name" value="NA-bd_OB_tRNA"/>
</dbReference>
<keyword evidence="5" id="KW-0648">Protein biosynthesis</keyword>
<dbReference type="PROSITE" id="PS50862">
    <property type="entry name" value="AA_TRNA_LIGASE_II"/>
    <property type="match status" value="1"/>
</dbReference>
<dbReference type="EMBL" id="VSSQ01004836">
    <property type="protein sequence ID" value="MPM26827.1"/>
    <property type="molecule type" value="Genomic_DNA"/>
</dbReference>
<keyword evidence="3" id="KW-0547">Nucleotide-binding</keyword>
<dbReference type="Pfam" id="PF02938">
    <property type="entry name" value="GAD"/>
    <property type="match status" value="1"/>
</dbReference>
<dbReference type="GO" id="GO:0005737">
    <property type="term" value="C:cytoplasm"/>
    <property type="evidence" value="ECO:0007669"/>
    <property type="project" value="InterPro"/>
</dbReference>